<keyword evidence="7" id="KW-0479">Metal-binding</keyword>
<dbReference type="GO" id="GO:0016887">
    <property type="term" value="F:ATP hydrolysis activity"/>
    <property type="evidence" value="ECO:0007669"/>
    <property type="project" value="InterPro"/>
</dbReference>
<evidence type="ECO:0000256" key="5">
    <source>
        <dbReference type="ARBA" id="ARBA00017893"/>
    </source>
</evidence>
<dbReference type="OMA" id="FSDYYYR"/>
<keyword evidence="9" id="KW-0378">Hydrolase</keyword>
<dbReference type="Gene3D" id="3.40.50.300">
    <property type="entry name" value="P-loop containing nucleotide triphosphate hydrolases"/>
    <property type="match status" value="2"/>
</dbReference>
<comment type="subcellular location">
    <subcellularLocation>
        <location evidence="3">Chromosome</location>
    </subcellularLocation>
    <subcellularLocation>
        <location evidence="2">Nucleus</location>
    </subcellularLocation>
</comment>
<dbReference type="InterPro" id="IPR004584">
    <property type="entry name" value="Rad50_eukaryotes"/>
</dbReference>
<dbReference type="GO" id="GO:0000794">
    <property type="term" value="C:condensed nuclear chromosome"/>
    <property type="evidence" value="ECO:0007669"/>
    <property type="project" value="TreeGrafter"/>
</dbReference>
<evidence type="ECO:0000256" key="15">
    <source>
        <dbReference type="SAM" id="Coils"/>
    </source>
</evidence>
<dbReference type="GO" id="GO:0043047">
    <property type="term" value="F:single-stranded telomeric DNA binding"/>
    <property type="evidence" value="ECO:0007669"/>
    <property type="project" value="TreeGrafter"/>
</dbReference>
<evidence type="ECO:0000256" key="7">
    <source>
        <dbReference type="ARBA" id="ARBA00022723"/>
    </source>
</evidence>
<evidence type="ECO:0000256" key="8">
    <source>
        <dbReference type="ARBA" id="ARBA00022763"/>
    </source>
</evidence>
<dbReference type="GO" id="GO:0007004">
    <property type="term" value="P:telomere maintenance via telomerase"/>
    <property type="evidence" value="ECO:0007669"/>
    <property type="project" value="TreeGrafter"/>
</dbReference>
<keyword evidence="13" id="KW-0539">Nucleus</keyword>
<evidence type="ECO:0000256" key="10">
    <source>
        <dbReference type="ARBA" id="ARBA00022833"/>
    </source>
</evidence>
<dbReference type="InterPro" id="IPR027417">
    <property type="entry name" value="P-loop_NTPase"/>
</dbReference>
<keyword evidence="11 15" id="KW-0175">Coiled coil</keyword>
<feature type="compositionally biased region" description="Polar residues" evidence="16">
    <location>
        <begin position="454"/>
        <end position="464"/>
    </location>
</feature>
<feature type="coiled-coil region" evidence="15">
    <location>
        <begin position="607"/>
        <end position="634"/>
    </location>
</feature>
<evidence type="ECO:0000256" key="4">
    <source>
        <dbReference type="ARBA" id="ARBA00009439"/>
    </source>
</evidence>
<keyword evidence="12" id="KW-0234">DNA repair</keyword>
<dbReference type="GO" id="GO:0046872">
    <property type="term" value="F:metal ion binding"/>
    <property type="evidence" value="ECO:0007669"/>
    <property type="project" value="UniProtKB-KW"/>
</dbReference>
<reference evidence="18" key="1">
    <citation type="journal article" date="2008" name="Genetics">
        <title>Coprinus cinereus rad50 mutants reveal an essential structural role for Rad50 in axial element and synaptonemal complex formation, homolog pairing and meiotic recombination.</title>
        <authorList>
            <person name="Acharya S.N."/>
            <person name="Many A.M."/>
            <person name="Schroeder A.P."/>
            <person name="Kennedy F.M."/>
            <person name="Savytskyy O.P."/>
            <person name="Grubb J.T."/>
            <person name="Vincent J.A."/>
            <person name="Friedle E.A."/>
            <person name="Celerin M."/>
            <person name="Maillet D.S."/>
            <person name="Palmerini H.J."/>
            <person name="Greischar M.A."/>
            <person name="Moncalian G."/>
            <person name="Williams R.S."/>
            <person name="Tainer J.A."/>
            <person name="Zolan M.E."/>
        </authorList>
    </citation>
    <scope>NUCLEOTIDE SEQUENCE</scope>
    <source>
        <strain evidence="18">Okayama-7</strain>
    </source>
</reference>
<accession>A8I458</accession>
<evidence type="ECO:0000256" key="6">
    <source>
        <dbReference type="ARBA" id="ARBA00022454"/>
    </source>
</evidence>
<feature type="coiled-coil region" evidence="15">
    <location>
        <begin position="1027"/>
        <end position="1054"/>
    </location>
</feature>
<name>A8I458_COPCI</name>
<organism evidence="18">
    <name type="scientific">Coprinopsis cinerea</name>
    <name type="common">Inky cap fungus</name>
    <name type="synonym">Hormographiella aspergillata</name>
    <dbReference type="NCBI Taxonomy" id="5346"/>
    <lineage>
        <taxon>Eukaryota</taxon>
        <taxon>Fungi</taxon>
        <taxon>Dikarya</taxon>
        <taxon>Basidiomycota</taxon>
        <taxon>Agaricomycotina</taxon>
        <taxon>Agaricomycetes</taxon>
        <taxon>Agaricomycetidae</taxon>
        <taxon>Agaricales</taxon>
        <taxon>Agaricineae</taxon>
        <taxon>Psathyrellaceae</taxon>
        <taxon>Coprinopsis</taxon>
    </lineage>
</organism>
<dbReference type="Pfam" id="PF13558">
    <property type="entry name" value="SbcC_Walker_B"/>
    <property type="match status" value="1"/>
</dbReference>
<evidence type="ECO:0000256" key="1">
    <source>
        <dbReference type="ARBA" id="ARBA00001947"/>
    </source>
</evidence>
<dbReference type="FunFam" id="3.40.50.300:FF:001195">
    <property type="entry name" value="DNA repair protein rad50"/>
    <property type="match status" value="1"/>
</dbReference>
<comment type="similarity">
    <text evidence="4">Belongs to the SMC family. RAD50 subfamily.</text>
</comment>
<dbReference type="GO" id="GO:0003691">
    <property type="term" value="F:double-stranded telomeric DNA binding"/>
    <property type="evidence" value="ECO:0007669"/>
    <property type="project" value="TreeGrafter"/>
</dbReference>
<feature type="domain" description="Rad50/SbcC-type AAA" evidence="17">
    <location>
        <begin position="6"/>
        <end position="218"/>
    </location>
</feature>
<evidence type="ECO:0000259" key="17">
    <source>
        <dbReference type="Pfam" id="PF13476"/>
    </source>
</evidence>
<keyword evidence="6" id="KW-0158">Chromosome</keyword>
<evidence type="ECO:0000256" key="14">
    <source>
        <dbReference type="ARBA" id="ARBA00049360"/>
    </source>
</evidence>
<evidence type="ECO:0000256" key="2">
    <source>
        <dbReference type="ARBA" id="ARBA00004123"/>
    </source>
</evidence>
<dbReference type="Gene3D" id="1.10.287.1490">
    <property type="match status" value="2"/>
</dbReference>
<dbReference type="VEuPathDB" id="FungiDB:CC2G_004943"/>
<dbReference type="GO" id="GO:0030870">
    <property type="term" value="C:Mre11 complex"/>
    <property type="evidence" value="ECO:0007669"/>
    <property type="project" value="InterPro"/>
</dbReference>
<dbReference type="SMR" id="A8I458"/>
<dbReference type="GO" id="GO:0070192">
    <property type="term" value="P:chromosome organization involved in meiotic cell cycle"/>
    <property type="evidence" value="ECO:0007669"/>
    <property type="project" value="TreeGrafter"/>
</dbReference>
<evidence type="ECO:0000256" key="12">
    <source>
        <dbReference type="ARBA" id="ARBA00023204"/>
    </source>
</evidence>
<evidence type="ECO:0000313" key="18">
    <source>
        <dbReference type="EMBL" id="ABV56236.1"/>
    </source>
</evidence>
<evidence type="ECO:0000256" key="9">
    <source>
        <dbReference type="ARBA" id="ARBA00022801"/>
    </source>
</evidence>
<dbReference type="InterPro" id="IPR038729">
    <property type="entry name" value="Rad50/SbcC_AAA"/>
</dbReference>
<dbReference type="Pfam" id="PF13476">
    <property type="entry name" value="AAA_23"/>
    <property type="match status" value="1"/>
</dbReference>
<dbReference type="FunFam" id="3.40.50.300:FF:000947">
    <property type="entry name" value="DNA repair protein RAD50"/>
    <property type="match status" value="1"/>
</dbReference>
<evidence type="ECO:0000256" key="11">
    <source>
        <dbReference type="ARBA" id="ARBA00023054"/>
    </source>
</evidence>
<evidence type="ECO:0000256" key="16">
    <source>
        <dbReference type="SAM" id="MobiDB-lite"/>
    </source>
</evidence>
<proteinExistence type="inferred from homology"/>
<dbReference type="EMBL" id="EU155080">
    <property type="protein sequence ID" value="ABV56236.1"/>
    <property type="molecule type" value="Genomic_DNA"/>
</dbReference>
<dbReference type="VEuPathDB" id="FungiDB:CC1G_03010"/>
<dbReference type="SUPFAM" id="SSF52540">
    <property type="entry name" value="P-loop containing nucleoside triphosphate hydrolases"/>
    <property type="match status" value="2"/>
</dbReference>
<dbReference type="NCBIfam" id="TIGR00606">
    <property type="entry name" value="rad50"/>
    <property type="match status" value="1"/>
</dbReference>
<feature type="coiled-coil region" evidence="15">
    <location>
        <begin position="205"/>
        <end position="358"/>
    </location>
</feature>
<feature type="coiled-coil region" evidence="15">
    <location>
        <begin position="703"/>
        <end position="935"/>
    </location>
</feature>
<feature type="region of interest" description="Disordered" evidence="16">
    <location>
        <begin position="447"/>
        <end position="472"/>
    </location>
</feature>
<dbReference type="VEuPathDB" id="FungiDB:CC2G_004942"/>
<keyword evidence="10" id="KW-0862">Zinc</keyword>
<evidence type="ECO:0000256" key="3">
    <source>
        <dbReference type="ARBA" id="ARBA00004286"/>
    </source>
</evidence>
<dbReference type="GO" id="GO:0006302">
    <property type="term" value="P:double-strand break repair"/>
    <property type="evidence" value="ECO:0007669"/>
    <property type="project" value="InterPro"/>
</dbReference>
<dbReference type="GO" id="GO:0051880">
    <property type="term" value="F:G-quadruplex DNA binding"/>
    <property type="evidence" value="ECO:0007669"/>
    <property type="project" value="TreeGrafter"/>
</dbReference>
<comment type="catalytic activity">
    <reaction evidence="14">
        <text>ATP + H2O = ADP + phosphate + H(+)</text>
        <dbReference type="Rhea" id="RHEA:13065"/>
        <dbReference type="ChEBI" id="CHEBI:15377"/>
        <dbReference type="ChEBI" id="CHEBI:15378"/>
        <dbReference type="ChEBI" id="CHEBI:30616"/>
        <dbReference type="ChEBI" id="CHEBI:43474"/>
        <dbReference type="ChEBI" id="CHEBI:456216"/>
    </reaction>
</comment>
<dbReference type="GO" id="GO:0000722">
    <property type="term" value="P:telomere maintenance via recombination"/>
    <property type="evidence" value="ECO:0007669"/>
    <property type="project" value="TreeGrafter"/>
</dbReference>
<protein>
    <recommendedName>
        <fullName evidence="5">DNA repair protein RAD50</fullName>
    </recommendedName>
</protein>
<keyword evidence="8" id="KW-0227">DNA damage</keyword>
<gene>
    <name evidence="18" type="primary">RAD50</name>
</gene>
<evidence type="ECO:0000256" key="13">
    <source>
        <dbReference type="ARBA" id="ARBA00023242"/>
    </source>
</evidence>
<sequence length="1309" mass="150736">MSSLNKLAIRGIRSFDDKQISVIEFFSPVTVIVGHNGSGKTTIIECLKYATTGEQPPNTRGGAFVHDPKMANEKEVKAQVKLRFHSANGTRMLAVRNLSVTVKKTAGLTMKTLESILGLDDPGKTNKRAVISTKCAEMDVEIPQLLGVSKAVLENVIFCHQEDSYWPLAEPSILKKKFDEIFEATKYTKALDNIKALRKDRVADLKAEQERLSSLKLQKDRADKLRLRMKDLNATIVAKEAEYENAKAQYEEVQNSNRIFYDYNSKFREIYLKVESLEEKKKSKRMDLEEARDGNFQEISGTDDDLQNRLNRFDAHVDSQRERLAKEERRRQDIEDELTDLRNREVQLSEMKAQYEVEAKNQRARVIEREELVREIAKQFNITGISSQSLDKSQVSQFLSRLTDLRRDRTSEIEQLQLDASAKNDEFNAQRLELDRQVQTHKIRKTTLKDQLSERNASIKQAQRQLDEQATHQASLNSLQEEMQEKEERIKKLRKEMANSEHDKKLQEKIDLARQLEEKRESLMEETRALSTQADSRAKLDLKRTEIRTKTVEIQTIMKTVNQKYREHAKRDLDADTAEIEVDRVIRQKEDDVDRLEAGLGSARASLHSVETEMANIKAQISAKESECEKHTKKITSSLRAFDLSPDKAVNDAIEVAQTEINHIRSDLEKQFGPIAVYQRILEEGVNNHICLGCNRGLRSSELKDFKNHLEGMIKDAEKTEKRDLNNDLEEWNRTLVSLTNLKGIEHSRHNITTKEIPALKATLEEKREEHQVLEEKAETLGEELEEAKDTLKALSTLKQNVSTVSRLKKEIERAEKEVSDLETDLSLSGSTKTVDDVQAELNEITSRLRAIEKERQAISTERERQTTALHSFETRLNDLKVEEQKLLNQLNEVDKLSERVQQMKNDIVTFTAQLKDLDTKIAEAQAPIQGLEEEQRQVKQDFDAKMSQAQSLLGQLNARTDKLAAVHKDVERYARDKRDRLLEECIENIKQCKEHQGEATSRLQGCREAIKVIEKEINEAGASQTNLRENIRVRKLQKEILEIQAEIESYDVEEAAKARRNFQDQWEKRKEKEERLNKSTHHLAGELSSLKSQHATLESDIKEFKDVNKMYTEQLVKVKISDMANSDLEKYAKALDNAIMKYHGLKMEEVNDTMKHLWNKTYQGTDIDGIKIKSDVEGGASKRSYNYRVVMTKDQVEMDMRGRCSAGQKMLASIIIRLALSDSFGQNCGILALDEPTNALDTENIDALAESLVDIINERKSHSNFQLIIITHDENFLRKLGQSDVMEYYWRVSRDARQKSVIERQRFR</sequence>
<comment type="cofactor">
    <cofactor evidence="1">
        <name>Zn(2+)</name>
        <dbReference type="ChEBI" id="CHEBI:29105"/>
    </cofactor>
</comment>
<dbReference type="PANTHER" id="PTHR18867">
    <property type="entry name" value="RAD50"/>
    <property type="match status" value="1"/>
</dbReference>
<dbReference type="PANTHER" id="PTHR18867:SF12">
    <property type="entry name" value="DNA REPAIR PROTEIN RAD50"/>
    <property type="match status" value="1"/>
</dbReference>